<accession>A0AAE0P5V6</accession>
<evidence type="ECO:0000256" key="2">
    <source>
        <dbReference type="SAM" id="MobiDB-lite"/>
    </source>
</evidence>
<dbReference type="Proteomes" id="UP001285441">
    <property type="component" value="Unassembled WGS sequence"/>
</dbReference>
<dbReference type="AlphaFoldDB" id="A0AAE0P5V6"/>
<gene>
    <name evidence="4" type="ORF">B0H63DRAFT_31300</name>
</gene>
<evidence type="ECO:0000313" key="4">
    <source>
        <dbReference type="EMBL" id="KAK3393958.1"/>
    </source>
</evidence>
<evidence type="ECO:0000256" key="1">
    <source>
        <dbReference type="ARBA" id="ARBA00023242"/>
    </source>
</evidence>
<protein>
    <recommendedName>
        <fullName evidence="3">Zn(2)-C6 fungal-type domain-containing protein</fullName>
    </recommendedName>
</protein>
<dbReference type="GO" id="GO:0008270">
    <property type="term" value="F:zinc ion binding"/>
    <property type="evidence" value="ECO:0007669"/>
    <property type="project" value="InterPro"/>
</dbReference>
<keyword evidence="5" id="KW-1185">Reference proteome</keyword>
<keyword evidence="1" id="KW-0539">Nucleus</keyword>
<sequence length="603" mass="65337">MPPLKGSTFVPDMSLRLPAQQPGSGAGASPLSELGPQYITTASEPRLAAHNRSRFQGFNSSTDRRRTTGRQPTYVPSLAMAVPPPRMRSIAPLAPQMPRRQSCDRCHEQKVRCFTDPKDTMYTPRSSVDSEASLGGQQASSFPCVRCKKAGAMCIYSPQLRSGRPRLPRDPSTVPPRKRARRTSRSSCASSRSPTLPLSPSPPLTGMPFPSSNMPLGNLEHPSQHARDYVGSQMTPLLSPATIATHGDHRNTHPLEQQPHPIPDQWLLSPYGTEGVGFSSSMGQLSPYSQTTSAPTIPYFAPTAPTVAASTTENLLAEFPSWMYSDPVESYPEELSEINLRIHRAARALPPLANSLPSLSSPSINEVFDSACSLITLVGRYASTRSSPIQKPAEGPPTGIHPHSATERSISGNFGQTPKALSPAVHSAMDTSICLVAFACYQGLLGVFEDICASFLHYSEELQHPPSPRTPSAATFASSSTTQVVVMVNLISHLLNQLDRAINSLAGSSAPPQPMRVDQAGLPMTALSPTSSWSGKSETGEDAPNAHFGDYELSNSHFNQHGGRPEHRQKATATIFDQMEQRQHTVRTQIKTIKRMIRQSNVI</sequence>
<dbReference type="CDD" id="cd00067">
    <property type="entry name" value="GAL4"/>
    <property type="match status" value="1"/>
</dbReference>
<dbReference type="InterPro" id="IPR001138">
    <property type="entry name" value="Zn2Cys6_DnaBD"/>
</dbReference>
<name>A0AAE0P5V6_9PEZI</name>
<feature type="region of interest" description="Disordered" evidence="2">
    <location>
        <begin position="160"/>
        <end position="211"/>
    </location>
</feature>
<reference evidence="4" key="1">
    <citation type="journal article" date="2023" name="Mol. Phylogenet. Evol.">
        <title>Genome-scale phylogeny and comparative genomics of the fungal order Sordariales.</title>
        <authorList>
            <person name="Hensen N."/>
            <person name="Bonometti L."/>
            <person name="Westerberg I."/>
            <person name="Brannstrom I.O."/>
            <person name="Guillou S."/>
            <person name="Cros-Aarteil S."/>
            <person name="Calhoun S."/>
            <person name="Haridas S."/>
            <person name="Kuo A."/>
            <person name="Mondo S."/>
            <person name="Pangilinan J."/>
            <person name="Riley R."/>
            <person name="LaButti K."/>
            <person name="Andreopoulos B."/>
            <person name="Lipzen A."/>
            <person name="Chen C."/>
            <person name="Yan M."/>
            <person name="Daum C."/>
            <person name="Ng V."/>
            <person name="Clum A."/>
            <person name="Steindorff A."/>
            <person name="Ohm R.A."/>
            <person name="Martin F."/>
            <person name="Silar P."/>
            <person name="Natvig D.O."/>
            <person name="Lalanne C."/>
            <person name="Gautier V."/>
            <person name="Ament-Velasquez S.L."/>
            <person name="Kruys A."/>
            <person name="Hutchinson M.I."/>
            <person name="Powell A.J."/>
            <person name="Barry K."/>
            <person name="Miller A.N."/>
            <person name="Grigoriev I.V."/>
            <person name="Debuchy R."/>
            <person name="Gladieux P."/>
            <person name="Hiltunen Thoren M."/>
            <person name="Johannesson H."/>
        </authorList>
    </citation>
    <scope>NUCLEOTIDE SEQUENCE</scope>
    <source>
        <strain evidence="4">CBS 232.78</strain>
    </source>
</reference>
<evidence type="ECO:0000313" key="5">
    <source>
        <dbReference type="Proteomes" id="UP001285441"/>
    </source>
</evidence>
<reference evidence="4" key="2">
    <citation type="submission" date="2023-06" db="EMBL/GenBank/DDBJ databases">
        <authorList>
            <consortium name="Lawrence Berkeley National Laboratory"/>
            <person name="Haridas S."/>
            <person name="Hensen N."/>
            <person name="Bonometti L."/>
            <person name="Westerberg I."/>
            <person name="Brannstrom I.O."/>
            <person name="Guillou S."/>
            <person name="Cros-Aarteil S."/>
            <person name="Calhoun S."/>
            <person name="Kuo A."/>
            <person name="Mondo S."/>
            <person name="Pangilinan J."/>
            <person name="Riley R."/>
            <person name="LaButti K."/>
            <person name="Andreopoulos B."/>
            <person name="Lipzen A."/>
            <person name="Chen C."/>
            <person name="Yanf M."/>
            <person name="Daum C."/>
            <person name="Ng V."/>
            <person name="Clum A."/>
            <person name="Steindorff A."/>
            <person name="Ohm R."/>
            <person name="Martin F."/>
            <person name="Silar P."/>
            <person name="Natvig D."/>
            <person name="Lalanne C."/>
            <person name="Gautier V."/>
            <person name="Ament-velasquez S.L."/>
            <person name="Kruys A."/>
            <person name="Hutchinson M.I."/>
            <person name="Powell A.J."/>
            <person name="Barry K."/>
            <person name="Miller A.N."/>
            <person name="Grigoriev I.V."/>
            <person name="Debuchy R."/>
            <person name="Gladieux P."/>
            <person name="Thoren M.H."/>
            <person name="Johannesson H."/>
        </authorList>
    </citation>
    <scope>NUCLEOTIDE SEQUENCE</scope>
    <source>
        <strain evidence="4">CBS 232.78</strain>
    </source>
</reference>
<feature type="region of interest" description="Disordered" evidence="2">
    <location>
        <begin position="528"/>
        <end position="547"/>
    </location>
</feature>
<proteinExistence type="predicted"/>
<comment type="caution">
    <text evidence="4">The sequence shown here is derived from an EMBL/GenBank/DDBJ whole genome shotgun (WGS) entry which is preliminary data.</text>
</comment>
<feature type="compositionally biased region" description="Low complexity" evidence="2">
    <location>
        <begin position="185"/>
        <end position="196"/>
    </location>
</feature>
<dbReference type="SUPFAM" id="SSF57701">
    <property type="entry name" value="Zn2/Cys6 DNA-binding domain"/>
    <property type="match status" value="1"/>
</dbReference>
<feature type="region of interest" description="Disordered" evidence="2">
    <location>
        <begin position="1"/>
        <end position="70"/>
    </location>
</feature>
<dbReference type="EMBL" id="JAULSW010000001">
    <property type="protein sequence ID" value="KAK3393958.1"/>
    <property type="molecule type" value="Genomic_DNA"/>
</dbReference>
<feature type="compositionally biased region" description="Polar residues" evidence="2">
    <location>
        <begin position="528"/>
        <end position="537"/>
    </location>
</feature>
<dbReference type="Gene3D" id="4.10.240.10">
    <property type="entry name" value="Zn(2)-C6 fungal-type DNA-binding domain"/>
    <property type="match status" value="1"/>
</dbReference>
<dbReference type="InterPro" id="IPR036864">
    <property type="entry name" value="Zn2-C6_fun-type_DNA-bd_sf"/>
</dbReference>
<dbReference type="GO" id="GO:0000981">
    <property type="term" value="F:DNA-binding transcription factor activity, RNA polymerase II-specific"/>
    <property type="evidence" value="ECO:0007669"/>
    <property type="project" value="InterPro"/>
</dbReference>
<feature type="domain" description="Zn(2)-C6 fungal-type" evidence="3">
    <location>
        <begin position="97"/>
        <end position="165"/>
    </location>
</feature>
<evidence type="ECO:0000259" key="3">
    <source>
        <dbReference type="SMART" id="SM00066"/>
    </source>
</evidence>
<organism evidence="4 5">
    <name type="scientific">Podospora didyma</name>
    <dbReference type="NCBI Taxonomy" id="330526"/>
    <lineage>
        <taxon>Eukaryota</taxon>
        <taxon>Fungi</taxon>
        <taxon>Dikarya</taxon>
        <taxon>Ascomycota</taxon>
        <taxon>Pezizomycotina</taxon>
        <taxon>Sordariomycetes</taxon>
        <taxon>Sordariomycetidae</taxon>
        <taxon>Sordariales</taxon>
        <taxon>Podosporaceae</taxon>
        <taxon>Podospora</taxon>
    </lineage>
</organism>
<dbReference type="SMART" id="SM00066">
    <property type="entry name" value="GAL4"/>
    <property type="match status" value="1"/>
</dbReference>